<dbReference type="InterPro" id="IPR036259">
    <property type="entry name" value="MFS_trans_sf"/>
</dbReference>
<proteinExistence type="predicted"/>
<dbReference type="PANTHER" id="PTHR11654">
    <property type="entry name" value="OLIGOPEPTIDE TRANSPORTER-RELATED"/>
    <property type="match status" value="1"/>
</dbReference>
<evidence type="ECO:0000256" key="2">
    <source>
        <dbReference type="SAM" id="Phobius"/>
    </source>
</evidence>
<evidence type="ECO:0000313" key="3">
    <source>
        <dbReference type="EMBL" id="GMN32644.1"/>
    </source>
</evidence>
<feature type="transmembrane region" description="Helical" evidence="2">
    <location>
        <begin position="116"/>
        <end position="137"/>
    </location>
</feature>
<protein>
    <submittedName>
        <fullName evidence="3">Uncharacterized protein</fullName>
    </submittedName>
</protein>
<keyword evidence="2" id="KW-0812">Transmembrane</keyword>
<evidence type="ECO:0000313" key="4">
    <source>
        <dbReference type="Proteomes" id="UP001187192"/>
    </source>
</evidence>
<feature type="transmembrane region" description="Helical" evidence="2">
    <location>
        <begin position="255"/>
        <end position="276"/>
    </location>
</feature>
<name>A0AA87ZGB9_FICCA</name>
<feature type="compositionally biased region" description="Basic and acidic residues" evidence="1">
    <location>
        <begin position="28"/>
        <end position="39"/>
    </location>
</feature>
<keyword evidence="2" id="KW-0472">Membrane</keyword>
<keyword evidence="2" id="KW-1133">Transmembrane helix</keyword>
<gene>
    <name evidence="3" type="ORF">TIFTF001_003758</name>
</gene>
<reference evidence="3" key="1">
    <citation type="submission" date="2023-07" db="EMBL/GenBank/DDBJ databases">
        <title>draft genome sequence of fig (Ficus carica).</title>
        <authorList>
            <person name="Takahashi T."/>
            <person name="Nishimura K."/>
        </authorList>
    </citation>
    <scope>NUCLEOTIDE SEQUENCE</scope>
</reference>
<dbReference type="AlphaFoldDB" id="A0AA87ZGB9"/>
<feature type="transmembrane region" description="Helical" evidence="2">
    <location>
        <begin position="47"/>
        <end position="64"/>
    </location>
</feature>
<feature type="region of interest" description="Disordered" evidence="1">
    <location>
        <begin position="20"/>
        <end position="40"/>
    </location>
</feature>
<dbReference type="Proteomes" id="UP001187192">
    <property type="component" value="Unassembled WGS sequence"/>
</dbReference>
<comment type="caution">
    <text evidence="3">The sequence shown here is derived from an EMBL/GenBank/DDBJ whole genome shotgun (WGS) entry which is preliminary data.</text>
</comment>
<keyword evidence="4" id="KW-1185">Reference proteome</keyword>
<evidence type="ECO:0000256" key="1">
    <source>
        <dbReference type="SAM" id="MobiDB-lite"/>
    </source>
</evidence>
<feature type="transmembrane region" description="Helical" evidence="2">
    <location>
        <begin position="84"/>
        <end position="104"/>
    </location>
</feature>
<feature type="transmembrane region" description="Helical" evidence="2">
    <location>
        <begin position="211"/>
        <end position="234"/>
    </location>
</feature>
<dbReference type="EMBL" id="BTGU01000003">
    <property type="protein sequence ID" value="GMN32644.1"/>
    <property type="molecule type" value="Genomic_DNA"/>
</dbReference>
<accession>A0AA87ZGB9</accession>
<dbReference type="Gene3D" id="1.20.1250.20">
    <property type="entry name" value="MFS general substrate transporter like domains"/>
    <property type="match status" value="1"/>
</dbReference>
<organism evidence="3 4">
    <name type="scientific">Ficus carica</name>
    <name type="common">Common fig</name>
    <dbReference type="NCBI Taxonomy" id="3494"/>
    <lineage>
        <taxon>Eukaryota</taxon>
        <taxon>Viridiplantae</taxon>
        <taxon>Streptophyta</taxon>
        <taxon>Embryophyta</taxon>
        <taxon>Tracheophyta</taxon>
        <taxon>Spermatophyta</taxon>
        <taxon>Magnoliopsida</taxon>
        <taxon>eudicotyledons</taxon>
        <taxon>Gunneridae</taxon>
        <taxon>Pentapetalae</taxon>
        <taxon>rosids</taxon>
        <taxon>fabids</taxon>
        <taxon>Rosales</taxon>
        <taxon>Moraceae</taxon>
        <taxon>Ficeae</taxon>
        <taxon>Ficus</taxon>
    </lineage>
</organism>
<sequence length="305" mass="34911">MDSQLNIVLFKNCLKGRSSLTNNGNGEEQQRNGSSERGRPAAMRKRRFLVCMAFFMLRVVSAVGDTYFLEQADTMNSMIHHDTFILQLWHQFALFIFSTIYTEIVKRINRTDLKKYAGCAGLSVSMVLAIFCCFTAAKVEVERLNRVKSNRVVERYDEYSDEYKNVIDMTTFWMVPQYTLLGGLEGISSESIDILFSNYPLEPMDPYLNHLATGVHGLGNIGNILVVFILGKASAWRDGTSWFQDTLDKSRLDKYYWSLAAVSIVNLVFYTILYYWHDLRNHVSELRLSIVSSNTQGREAADHVP</sequence>